<evidence type="ECO:0000256" key="6">
    <source>
        <dbReference type="ARBA" id="ARBA00023163"/>
    </source>
</evidence>
<dbReference type="Pfam" id="PF04998">
    <property type="entry name" value="RNA_pol_Rpb1_5"/>
    <property type="match status" value="1"/>
</dbReference>
<dbReference type="Gene3D" id="2.40.50.100">
    <property type="match status" value="1"/>
</dbReference>
<dbReference type="AlphaFoldDB" id="A0A0F9UF28"/>
<sequence length="1213" mass="136914">MRVIDIDSIRIKIASPEVILSWSHGEVTKPETINYRTQRTEKDGLFCEKIFGPTKDYECYCGKYRRIRYKKVVCDKCGVEVIKSQVRRERMGHIKLTSPVSHIWFLRGVPSRIGMVLNMPLQQVEKVIYFVAYIITGVSEEARNKVLEEIEKEYKRKMKEVRLKGKKKQSAKLLELKRMRDIAKEELRSIKPLRILSETEYHRLSLKYGEVFEAGSGAEILRKIFEKIDLKKEIKKLKKELETTSSINRGKVLRRLKLFQGMMKAAIRPEWMFLTVLPVLPPDLRPMVQLDGGRYASSDLNDLYRRVINRDNRLKYLLEVSAPEVIVRNERRMLQEAVDALIDNTMRKGTTTQATTGGRRLLKSLADILKGKQGRFRQNLLGKRVDYSGRSVIVVGPELKLYQVGIPKKMALELFKPFVIQKILEKELAYNIRGASRLIEQEIDEVWAMLEEVVKDKLVLLNRAPTLHRLGIQAFQPLLIEGEALRIHPLVCKAFNADFDGDQMAVHILLSQGAQQEARRLILSTVNLLKSATGTPIVTPTQDIVLGCFWITKIEKGARGEGKIFGSQNEAILAYDTKTVDLRARIKVRLGKEFIETSVGRILFNITLPSEIAFVNEEVNGKRLDKIVSLIIEKIGLKDSHPYLDKIKTLGFEIATQAGITWGMDDLIVPKEKKQIISKAEENIERIDKHYQKGLLSREEKSFQVIETWQRAKLEIEKLVPKTLPPLGPVSLIINSGAKGSWAQPIQMTGMKGLVINPMGKILELPVKSSYKEGFDILEYFISTHGARKGTADTALRTATAGYLTRRLIDVAHEVIITEEDCRDDKGITVFKKDAIELGQNFLFKILGRINLQDIKIKGKHPNIKKGEIINWEKAHFIDDSGVEEVSVRSPLSCKTLLGVCGQCYGWDLGQNQEVKLGEAVGIIAAQAIGEPGTQLTMRTFHLGGVVGEGDITLGLPRVEEVFETRSPVRKAIVSTIEGEVVEITPERIIKIRKKGQKTPHQNPKGKPSASYGAGKFGAGQVEKKQKKSVAEIVEYEIPAPNPILINPGNEVKIGQQLSEGSIDLKELFKLTNQRETQRYIVKEIQNIYVSQGAIIHDKHIEVIVRQMFSRVRIKDEGDSGFSAGEVVEKGYLFEENLRLRKENKKPATFQPILLGISKVALTTDSFLSAASFQETSRVLIKAAIEGKKDRLRGLKENVIIGKLIPAGTGFRK</sequence>
<organism evidence="11">
    <name type="scientific">marine sediment metagenome</name>
    <dbReference type="NCBI Taxonomy" id="412755"/>
    <lineage>
        <taxon>unclassified sequences</taxon>
        <taxon>metagenomes</taxon>
        <taxon>ecological metagenomes</taxon>
    </lineage>
</organism>
<keyword evidence="4" id="KW-0548">Nucleotidyltransferase</keyword>
<dbReference type="InterPro" id="IPR045867">
    <property type="entry name" value="DNA-dir_RpoC_beta_prime"/>
</dbReference>
<feature type="domain" description="RNA polymerase N-terminal" evidence="10">
    <location>
        <begin position="270"/>
        <end position="552"/>
    </location>
</feature>
<evidence type="ECO:0000256" key="8">
    <source>
        <dbReference type="SAM" id="Coils"/>
    </source>
</evidence>
<dbReference type="InterPro" id="IPR006592">
    <property type="entry name" value="RNA_pol_N"/>
</dbReference>
<dbReference type="HAMAP" id="MF_01322">
    <property type="entry name" value="RNApol_bact_RpoC"/>
    <property type="match status" value="1"/>
</dbReference>
<evidence type="ECO:0000256" key="9">
    <source>
        <dbReference type="SAM" id="MobiDB-lite"/>
    </source>
</evidence>
<accession>A0A0F9UF28</accession>
<evidence type="ECO:0000256" key="5">
    <source>
        <dbReference type="ARBA" id="ARBA00022723"/>
    </source>
</evidence>
<dbReference type="InterPro" id="IPR007081">
    <property type="entry name" value="RNA_pol_Rpb1_5"/>
</dbReference>
<feature type="coiled-coil region" evidence="8">
    <location>
        <begin position="144"/>
        <end position="186"/>
    </location>
</feature>
<evidence type="ECO:0000259" key="10">
    <source>
        <dbReference type="SMART" id="SM00663"/>
    </source>
</evidence>
<dbReference type="SUPFAM" id="SSF64484">
    <property type="entry name" value="beta and beta-prime subunits of DNA dependent RNA-polymerase"/>
    <property type="match status" value="1"/>
</dbReference>
<comment type="caution">
    <text evidence="11">The sequence shown here is derived from an EMBL/GenBank/DDBJ whole genome shotgun (WGS) entry which is preliminary data.</text>
</comment>
<protein>
    <recommendedName>
        <fullName evidence="1">DNA-directed RNA polymerase</fullName>
        <ecNumber evidence="1">2.7.7.6</ecNumber>
    </recommendedName>
</protein>
<dbReference type="Pfam" id="PF04983">
    <property type="entry name" value="RNA_pol_Rpb1_3"/>
    <property type="match status" value="1"/>
</dbReference>
<keyword evidence="3" id="KW-0808">Transferase</keyword>
<evidence type="ECO:0000256" key="1">
    <source>
        <dbReference type="ARBA" id="ARBA00012418"/>
    </source>
</evidence>
<gene>
    <name evidence="11" type="ORF">LCGC14_0214630</name>
</gene>
<dbReference type="Gene3D" id="1.10.150.390">
    <property type="match status" value="1"/>
</dbReference>
<keyword evidence="6" id="KW-0804">Transcription</keyword>
<keyword evidence="5" id="KW-0479">Metal-binding</keyword>
<dbReference type="Gene3D" id="4.10.860.120">
    <property type="entry name" value="RNA polymerase II, clamp domain"/>
    <property type="match status" value="1"/>
</dbReference>
<evidence type="ECO:0000256" key="2">
    <source>
        <dbReference type="ARBA" id="ARBA00022478"/>
    </source>
</evidence>
<dbReference type="InterPro" id="IPR012754">
    <property type="entry name" value="DNA-dir_RpoC_beta_prime_bact"/>
</dbReference>
<dbReference type="CDD" id="cd02655">
    <property type="entry name" value="RNAP_beta'_C"/>
    <property type="match status" value="1"/>
</dbReference>
<keyword evidence="2" id="KW-0240">DNA-directed RNA polymerase</keyword>
<dbReference type="Gene3D" id="2.40.40.20">
    <property type="match status" value="1"/>
</dbReference>
<comment type="catalytic activity">
    <reaction evidence="7">
        <text>RNA(n) + a ribonucleoside 5'-triphosphate = RNA(n+1) + diphosphate</text>
        <dbReference type="Rhea" id="RHEA:21248"/>
        <dbReference type="Rhea" id="RHEA-COMP:14527"/>
        <dbReference type="Rhea" id="RHEA-COMP:17342"/>
        <dbReference type="ChEBI" id="CHEBI:33019"/>
        <dbReference type="ChEBI" id="CHEBI:61557"/>
        <dbReference type="ChEBI" id="CHEBI:140395"/>
        <dbReference type="EC" id="2.7.7.6"/>
    </reaction>
</comment>
<dbReference type="SMART" id="SM00663">
    <property type="entry name" value="RPOLA_N"/>
    <property type="match status" value="1"/>
</dbReference>
<reference evidence="11" key="1">
    <citation type="journal article" date="2015" name="Nature">
        <title>Complex archaea that bridge the gap between prokaryotes and eukaryotes.</title>
        <authorList>
            <person name="Spang A."/>
            <person name="Saw J.H."/>
            <person name="Jorgensen S.L."/>
            <person name="Zaremba-Niedzwiedzka K."/>
            <person name="Martijn J."/>
            <person name="Lind A.E."/>
            <person name="van Eijk R."/>
            <person name="Schleper C."/>
            <person name="Guy L."/>
            <person name="Ettema T.J."/>
        </authorList>
    </citation>
    <scope>NUCLEOTIDE SEQUENCE</scope>
</reference>
<evidence type="ECO:0000256" key="7">
    <source>
        <dbReference type="ARBA" id="ARBA00048552"/>
    </source>
</evidence>
<dbReference type="EC" id="2.7.7.6" evidence="1"/>
<evidence type="ECO:0000313" key="11">
    <source>
        <dbReference type="EMBL" id="KKN91790.1"/>
    </source>
</evidence>
<dbReference type="GO" id="GO:0003677">
    <property type="term" value="F:DNA binding"/>
    <property type="evidence" value="ECO:0007669"/>
    <property type="project" value="InterPro"/>
</dbReference>
<dbReference type="PANTHER" id="PTHR19376">
    <property type="entry name" value="DNA-DIRECTED RNA POLYMERASE"/>
    <property type="match status" value="1"/>
</dbReference>
<dbReference type="CDD" id="cd01609">
    <property type="entry name" value="RNAP_beta'_N"/>
    <property type="match status" value="1"/>
</dbReference>
<dbReference type="PANTHER" id="PTHR19376:SF54">
    <property type="entry name" value="DNA-DIRECTED RNA POLYMERASE SUBUNIT BETA"/>
    <property type="match status" value="1"/>
</dbReference>
<proteinExistence type="inferred from homology"/>
<dbReference type="GO" id="GO:0046872">
    <property type="term" value="F:metal ion binding"/>
    <property type="evidence" value="ECO:0007669"/>
    <property type="project" value="UniProtKB-KW"/>
</dbReference>
<name>A0A0F9UF28_9ZZZZ</name>
<dbReference type="InterPro" id="IPR000722">
    <property type="entry name" value="RNA_pol_asu"/>
</dbReference>
<dbReference type="GO" id="GO:0000428">
    <property type="term" value="C:DNA-directed RNA polymerase complex"/>
    <property type="evidence" value="ECO:0007669"/>
    <property type="project" value="UniProtKB-KW"/>
</dbReference>
<dbReference type="Gene3D" id="1.10.40.90">
    <property type="match status" value="1"/>
</dbReference>
<dbReference type="Gene3D" id="1.10.132.30">
    <property type="match status" value="1"/>
</dbReference>
<dbReference type="Pfam" id="PF00623">
    <property type="entry name" value="RNA_pol_Rpb1_2"/>
    <property type="match status" value="1"/>
</dbReference>
<dbReference type="GO" id="GO:0006351">
    <property type="term" value="P:DNA-templated transcription"/>
    <property type="evidence" value="ECO:0007669"/>
    <property type="project" value="InterPro"/>
</dbReference>
<dbReference type="InterPro" id="IPR007080">
    <property type="entry name" value="RNA_pol_Rpb1_1"/>
</dbReference>
<dbReference type="InterPro" id="IPR044893">
    <property type="entry name" value="RNA_pol_Rpb1_clamp_domain"/>
</dbReference>
<dbReference type="Gene3D" id="1.10.274.100">
    <property type="entry name" value="RNA polymerase Rpb1, domain 3"/>
    <property type="match status" value="2"/>
</dbReference>
<dbReference type="GO" id="GO:0003899">
    <property type="term" value="F:DNA-directed RNA polymerase activity"/>
    <property type="evidence" value="ECO:0007669"/>
    <property type="project" value="UniProtKB-EC"/>
</dbReference>
<feature type="region of interest" description="Disordered" evidence="9">
    <location>
        <begin position="993"/>
        <end position="1014"/>
    </location>
</feature>
<dbReference type="InterPro" id="IPR038120">
    <property type="entry name" value="Rpb1_funnel_sf"/>
</dbReference>
<dbReference type="Gene3D" id="1.10.1790.20">
    <property type="match status" value="1"/>
</dbReference>
<evidence type="ECO:0000256" key="4">
    <source>
        <dbReference type="ARBA" id="ARBA00022695"/>
    </source>
</evidence>
<dbReference type="NCBIfam" id="TIGR02386">
    <property type="entry name" value="rpoC_TIGR"/>
    <property type="match status" value="1"/>
</dbReference>
<dbReference type="Pfam" id="PF04997">
    <property type="entry name" value="RNA_pol_Rpb1_1"/>
    <property type="match status" value="1"/>
</dbReference>
<evidence type="ECO:0000256" key="3">
    <source>
        <dbReference type="ARBA" id="ARBA00022679"/>
    </source>
</evidence>
<dbReference type="EMBL" id="LAZR01000100">
    <property type="protein sequence ID" value="KKN91790.1"/>
    <property type="molecule type" value="Genomic_DNA"/>
</dbReference>
<dbReference type="InterPro" id="IPR042102">
    <property type="entry name" value="RNA_pol_Rpb1_3_sf"/>
</dbReference>
<dbReference type="InterPro" id="IPR007066">
    <property type="entry name" value="RNA_pol_Rpb1_3"/>
</dbReference>
<keyword evidence="8" id="KW-0175">Coiled coil</keyword>